<reference evidence="8 9" key="1">
    <citation type="submission" date="2022-05" db="EMBL/GenBank/DDBJ databases">
        <title>A multi-omics perspective on studying reproductive biology in Daphnia sinensis.</title>
        <authorList>
            <person name="Jia J."/>
        </authorList>
    </citation>
    <scope>NUCLEOTIDE SEQUENCE [LARGE SCALE GENOMIC DNA]</scope>
    <source>
        <strain evidence="8 9">WSL</strain>
    </source>
</reference>
<feature type="region of interest" description="Disordered" evidence="5">
    <location>
        <begin position="727"/>
        <end position="750"/>
    </location>
</feature>
<evidence type="ECO:0000256" key="2">
    <source>
        <dbReference type="ARBA" id="ARBA00022553"/>
    </source>
</evidence>
<feature type="compositionally biased region" description="Polar residues" evidence="5">
    <location>
        <begin position="1502"/>
        <end position="1515"/>
    </location>
</feature>
<feature type="compositionally biased region" description="Low complexity" evidence="5">
    <location>
        <begin position="103"/>
        <end position="116"/>
    </location>
</feature>
<feature type="compositionally biased region" description="Low complexity" evidence="5">
    <location>
        <begin position="1"/>
        <end position="23"/>
    </location>
</feature>
<feature type="region of interest" description="Disordered" evidence="5">
    <location>
        <begin position="1401"/>
        <end position="1631"/>
    </location>
</feature>
<feature type="region of interest" description="Disordered" evidence="5">
    <location>
        <begin position="416"/>
        <end position="467"/>
    </location>
</feature>
<dbReference type="SUPFAM" id="SSF50156">
    <property type="entry name" value="PDZ domain-like"/>
    <property type="match status" value="1"/>
</dbReference>
<dbReference type="InterPro" id="IPR001478">
    <property type="entry name" value="PDZ"/>
</dbReference>
<keyword evidence="9" id="KW-1185">Reference proteome</keyword>
<proteinExistence type="predicted"/>
<evidence type="ECO:0000313" key="8">
    <source>
        <dbReference type="EMBL" id="KAI9551383.1"/>
    </source>
</evidence>
<feature type="region of interest" description="Disordered" evidence="5">
    <location>
        <begin position="347"/>
        <end position="398"/>
    </location>
</feature>
<feature type="compositionally biased region" description="Pro residues" evidence="5">
    <location>
        <begin position="1409"/>
        <end position="1422"/>
    </location>
</feature>
<feature type="compositionally biased region" description="Low complexity" evidence="5">
    <location>
        <begin position="1319"/>
        <end position="1337"/>
    </location>
</feature>
<evidence type="ECO:0000259" key="7">
    <source>
        <dbReference type="PROSITE" id="PS50106"/>
    </source>
</evidence>
<dbReference type="PROSITE" id="PS50106">
    <property type="entry name" value="PDZ"/>
    <property type="match status" value="1"/>
</dbReference>
<dbReference type="EMBL" id="WJBH02000010">
    <property type="protein sequence ID" value="KAI9551383.1"/>
    <property type="molecule type" value="Genomic_DNA"/>
</dbReference>
<dbReference type="InterPro" id="IPR050989">
    <property type="entry name" value="Rap1_Ran_GAP"/>
</dbReference>
<feature type="compositionally biased region" description="Basic and acidic residues" evidence="5">
    <location>
        <begin position="382"/>
        <end position="395"/>
    </location>
</feature>
<organism evidence="8 9">
    <name type="scientific">Daphnia sinensis</name>
    <dbReference type="NCBI Taxonomy" id="1820382"/>
    <lineage>
        <taxon>Eukaryota</taxon>
        <taxon>Metazoa</taxon>
        <taxon>Ecdysozoa</taxon>
        <taxon>Arthropoda</taxon>
        <taxon>Crustacea</taxon>
        <taxon>Branchiopoda</taxon>
        <taxon>Diplostraca</taxon>
        <taxon>Cladocera</taxon>
        <taxon>Anomopoda</taxon>
        <taxon>Daphniidae</taxon>
        <taxon>Daphnia</taxon>
        <taxon>Daphnia similis group</taxon>
    </lineage>
</organism>
<name>A0AAD5PMZ3_9CRUS</name>
<evidence type="ECO:0000256" key="5">
    <source>
        <dbReference type="SAM" id="MobiDB-lite"/>
    </source>
</evidence>
<keyword evidence="1" id="KW-0343">GTPase activation</keyword>
<dbReference type="SMART" id="SM00228">
    <property type="entry name" value="PDZ"/>
    <property type="match status" value="1"/>
</dbReference>
<feature type="compositionally biased region" description="Polar residues" evidence="5">
    <location>
        <begin position="92"/>
        <end position="102"/>
    </location>
</feature>
<evidence type="ECO:0000256" key="3">
    <source>
        <dbReference type="ARBA" id="ARBA00023054"/>
    </source>
</evidence>
<dbReference type="Pfam" id="PF00595">
    <property type="entry name" value="PDZ"/>
    <property type="match status" value="1"/>
</dbReference>
<sequence>MSTVTASSSSCSSSMAPSRSATANLTINNKMELVSAGESGPPSRMFHPSNAPQSSHHSQQQQQQQQQQSPYRFGAPDSRASYREQRGVGINSGRSMTAHNHPSASAAGASSSAAAGPWHATNNHHQQAGAESGPKPGRSFSSGMASLSRSNGSLAGTANTETDANGNSKPRSRTQTPGNFGGGALSTTAGSTAGSVTGVSASAAAAAHVLASPASSNGSGNGKQRRGEFGGSHGSLDALASGPERESFFALLRDLGAQSSGSGSSSNGNGSLVPSRSSPERDLDDPVHAKPVGCAPSRLAELLKPNFHSARAAVSNTQSEPMAAAVPLTGSYSLAVQQQQSVMLRRSTPEPPLGAGMQPPVARSATLPADASSPKPRSKFQRFWDRDRSNKEHKASSIPATTVAIAASVVAVQHGTSSTSSSATSRSASEPSIFKRLRGGGSASSGSGSSSSSNSKGLNGISASPEPDLAATLERDASDMEARLDERLKRKAFAHHDCQSMSVNLGYAARLRGLLAQRRNTTTGASAASMASASSSSNSSTSSSMATSALNAASAGSSGSLSSSGKGKLKTQMSYPPAMDVTDPTAASPLPAPDEVDTGDGKSNQLLQSCPFFRNELGGEPEWCVGVSRCSSPQLQQPQQQHPSPTLLHRPVSTYGVSVLEFPPGKSHWRHGICPYQKQPSVLERGDQGAFYYGNHFYAQEHQNWFGMDENLGPIAISIRREKISPNDVESNNSHHHHHNHHHHSHHSHQKDQYIYRIIIRTSELATLRGTVLEEAIPSLKPPGPKGLSLREVLDMVSPEIHLPCLRLAIPGPTTEQQLLKLDQQGLSNHYKVGILYCKAGQSTEEEMYNNEEGGPAFDDFLNLIGQRVRLRGFDKYKAGLDNKMDSTGLYSLYSQYQDRELMFHVSSLLPFTPNNRQQLLRKRHIGNDIVTIVFQEPGAMPFSPKNIRSQFQHVFIIVRVLHPCTDHTQYQVAVSRSKEVPIFGPPIPSGATFPKSQAFVDFLLAKIINAEHAAHRSQKFATMATRTRQEYLKDLATNYVTGNTLDSGSKFPILTFSSRKKERLKPKFYPDAVQAGAICWQVSVDDFSGGGGSVRQTDSLLGISGDSLVLVEESTKECIWAVSCKAILGWTSSTSSIKLYYHQGECITVQGRDCEADEIPEIVARLHAVTSGCGTRELSLRRNAVGQLGFHVQPDGLVTEVEPHGPAWQASLRQGFRLVEICKVTVATLNHEQMVDLLKTSAIVTVTVLPPVDPNTPRQGCTLQSCSYIVGSIDGEYDNVDVSGEGVENGASATMRSSGAVQQQSVSIHSRRLRYERSVSPPRSSSSSGYGTGSSSRSFTVQGAAALAASAAAAAGTATMSAVISTNATEGTLKSTSSGHSSDDPWYDFMPEVLEAELLNGPAGSTISPPPLPSRQGPPPSRQLRSGHSCENFTPPVISVHQPTTPAVVAENVKSSSRSQDQIFPHDGSSPVKNRPAGPPSVYSTPPSKVKPILESPEPSGPTSAAPQETSASSKVRPLNPPDYHHAMQSRLVALKSPDQQHGPNNRKSPSSTYTSRSEDELSAGSANSLSPRSRRKHSKNNGAGNLTPSSGSSRNQSPRMFVEAKLKSNANGSVCSGGSGGNGQKRSSTNLQEDLLRLISPDAVDEVSADDSSVIVTHARPANAVLSSANSSVQSADMADLPDAEEMDWSRLVHAAARAIQGTASSMASAADDVDDDLLEDEIEEPTRDGSDNQDSLTSWIDDVTEKLRIEAESAESPPGGIGSTLVMDNVVQLRMNQLEQHVGSLENRLRGEEDRRQALEAEIRRLREANSRLAGESQTAAQQLKRFTDWFFQTIERP</sequence>
<feature type="region of interest" description="Disordered" evidence="5">
    <location>
        <begin position="257"/>
        <end position="292"/>
    </location>
</feature>
<dbReference type="InterPro" id="IPR035974">
    <property type="entry name" value="Rap/Ran-GAP_sf"/>
</dbReference>
<dbReference type="Gene3D" id="3.40.50.11210">
    <property type="entry name" value="Rap/Ran-GAP"/>
    <property type="match status" value="1"/>
</dbReference>
<gene>
    <name evidence="8" type="ORF">GHT06_021716</name>
</gene>
<protein>
    <recommendedName>
        <fullName evidence="10">Signal-induced proliferation-associated 1 protein 1</fullName>
    </recommendedName>
</protein>
<feature type="compositionally biased region" description="Low complexity" evidence="5">
    <location>
        <begin position="416"/>
        <end position="429"/>
    </location>
</feature>
<feature type="compositionally biased region" description="Low complexity" evidence="5">
    <location>
        <begin position="53"/>
        <end position="69"/>
    </location>
</feature>
<feature type="compositionally biased region" description="Polar residues" evidence="5">
    <location>
        <begin position="1539"/>
        <end position="1557"/>
    </location>
</feature>
<dbReference type="GO" id="GO:0051056">
    <property type="term" value="P:regulation of small GTPase mediated signal transduction"/>
    <property type="evidence" value="ECO:0007669"/>
    <property type="project" value="InterPro"/>
</dbReference>
<feature type="compositionally biased region" description="Low complexity" evidence="5">
    <location>
        <begin position="444"/>
        <end position="462"/>
    </location>
</feature>
<dbReference type="PANTHER" id="PTHR15711">
    <property type="entry name" value="RAP GTPASE-ACTIVATING PROTEIN"/>
    <property type="match status" value="1"/>
</dbReference>
<feature type="compositionally biased region" description="Polar residues" evidence="5">
    <location>
        <begin position="139"/>
        <end position="178"/>
    </location>
</feature>
<evidence type="ECO:0000256" key="1">
    <source>
        <dbReference type="ARBA" id="ARBA00022468"/>
    </source>
</evidence>
<feature type="compositionally biased region" description="Basic and acidic residues" evidence="5">
    <location>
        <begin position="278"/>
        <end position="288"/>
    </location>
</feature>
<feature type="domain" description="PDZ" evidence="7">
    <location>
        <begin position="1178"/>
        <end position="1242"/>
    </location>
</feature>
<feature type="domain" description="Rap-GAP" evidence="6">
    <location>
        <begin position="819"/>
        <end position="1036"/>
    </location>
</feature>
<accession>A0AAD5PMZ3</accession>
<keyword evidence="2" id="KW-0597">Phosphoprotein</keyword>
<dbReference type="Pfam" id="PF02145">
    <property type="entry name" value="Rap_GAP"/>
    <property type="match status" value="1"/>
</dbReference>
<dbReference type="Proteomes" id="UP000820818">
    <property type="component" value="Linkage Group LG10"/>
</dbReference>
<dbReference type="FunFam" id="3.40.50.11210:FF:000002">
    <property type="entry name" value="Signal-induced proliferation-associated 1-like protein 1"/>
    <property type="match status" value="1"/>
</dbReference>
<feature type="region of interest" description="Disordered" evidence="5">
    <location>
        <begin position="554"/>
        <end position="603"/>
    </location>
</feature>
<keyword evidence="3 4" id="KW-0175">Coiled coil</keyword>
<evidence type="ECO:0000259" key="6">
    <source>
        <dbReference type="PROSITE" id="PS50085"/>
    </source>
</evidence>
<feature type="compositionally biased region" description="Low complexity" evidence="5">
    <location>
        <begin position="185"/>
        <end position="195"/>
    </location>
</feature>
<feature type="compositionally biased region" description="Polar residues" evidence="5">
    <location>
        <begin position="1454"/>
        <end position="1463"/>
    </location>
</feature>
<feature type="compositionally biased region" description="Polar residues" evidence="5">
    <location>
        <begin position="1582"/>
        <end position="1600"/>
    </location>
</feature>
<dbReference type="InterPro" id="IPR000331">
    <property type="entry name" value="Rap/Ran_GAP_dom"/>
</dbReference>
<dbReference type="GO" id="GO:0005096">
    <property type="term" value="F:GTPase activator activity"/>
    <property type="evidence" value="ECO:0007669"/>
    <property type="project" value="UniProtKB-KW"/>
</dbReference>
<dbReference type="Gene3D" id="2.30.42.10">
    <property type="match status" value="1"/>
</dbReference>
<dbReference type="PANTHER" id="PTHR15711:SF22">
    <property type="entry name" value="RAP-GAP DOMAIN-CONTAINING PROTEIN"/>
    <property type="match status" value="1"/>
</dbReference>
<feature type="region of interest" description="Disordered" evidence="5">
    <location>
        <begin position="1285"/>
        <end position="1337"/>
    </location>
</feature>
<dbReference type="PROSITE" id="PS50085">
    <property type="entry name" value="RAPGAP"/>
    <property type="match status" value="1"/>
</dbReference>
<feature type="region of interest" description="Disordered" evidence="5">
    <location>
        <begin position="1"/>
        <end position="195"/>
    </location>
</feature>
<feature type="compositionally biased region" description="Low complexity" evidence="5">
    <location>
        <begin position="554"/>
        <end position="564"/>
    </location>
</feature>
<feature type="compositionally biased region" description="Polar residues" evidence="5">
    <location>
        <begin position="1292"/>
        <end position="1309"/>
    </location>
</feature>
<feature type="compositionally biased region" description="Basic residues" evidence="5">
    <location>
        <begin position="734"/>
        <end position="749"/>
    </location>
</feature>
<feature type="compositionally biased region" description="Low complexity" evidence="5">
    <location>
        <begin position="259"/>
        <end position="271"/>
    </location>
</feature>
<dbReference type="GO" id="GO:0005737">
    <property type="term" value="C:cytoplasm"/>
    <property type="evidence" value="ECO:0007669"/>
    <property type="project" value="TreeGrafter"/>
</dbReference>
<feature type="coiled-coil region" evidence="4">
    <location>
        <begin position="1778"/>
        <end position="1819"/>
    </location>
</feature>
<evidence type="ECO:0000256" key="4">
    <source>
        <dbReference type="SAM" id="Coils"/>
    </source>
</evidence>
<evidence type="ECO:0008006" key="10">
    <source>
        <dbReference type="Google" id="ProtNLM"/>
    </source>
</evidence>
<dbReference type="SUPFAM" id="SSF111347">
    <property type="entry name" value="Rap/Ran-GAP"/>
    <property type="match status" value="1"/>
</dbReference>
<feature type="region of interest" description="Disordered" evidence="5">
    <location>
        <begin position="212"/>
        <end position="240"/>
    </location>
</feature>
<comment type="caution">
    <text evidence="8">The sequence shown here is derived from an EMBL/GenBank/DDBJ whole genome shotgun (WGS) entry which is preliminary data.</text>
</comment>
<evidence type="ECO:0000313" key="9">
    <source>
        <dbReference type="Proteomes" id="UP000820818"/>
    </source>
</evidence>
<dbReference type="CDD" id="cd06745">
    <property type="entry name" value="PDZ_SIPA1-like"/>
    <property type="match status" value="1"/>
</dbReference>
<dbReference type="InterPro" id="IPR036034">
    <property type="entry name" value="PDZ_sf"/>
</dbReference>